<organism evidence="1">
    <name type="scientific">Pseudomonas fluorescens (strain Q2-87)</name>
    <dbReference type="NCBI Taxonomy" id="1038922"/>
    <lineage>
        <taxon>Bacteria</taxon>
        <taxon>Pseudomonadati</taxon>
        <taxon>Pseudomonadota</taxon>
        <taxon>Gammaproteobacteria</taxon>
        <taxon>Pseudomonadales</taxon>
        <taxon>Pseudomonadaceae</taxon>
        <taxon>Pseudomonas</taxon>
    </lineage>
</organism>
<name>J2F741_PSEFQ</name>
<dbReference type="EMBL" id="AGBM01000001">
    <property type="protein sequence ID" value="EJL04938.1"/>
    <property type="molecule type" value="Genomic_DNA"/>
</dbReference>
<dbReference type="eggNOG" id="ENOG5033M7A">
    <property type="taxonomic scope" value="Bacteria"/>
</dbReference>
<dbReference type="RefSeq" id="WP_003184307.1">
    <property type="nucleotide sequence ID" value="NZ_CM001558.1"/>
</dbReference>
<protein>
    <submittedName>
        <fullName evidence="1">Uncharacterized protein</fullName>
    </submittedName>
</protein>
<sequence length="310" mass="35687">MRETIYSFYLIADAQERVGFLGYIRYEVDGADEDKLAYLKASVERDYQKATLTKAPVGLTIGAYTARCRLGTALELFEHVFEPHETRTPLYGITIILDGKPSINYVSDHAPLDMDDVNKEMGEKSVMDDWLAKYTRDNTFHYADLINDDFLLAYKLLFNNKHYASAAKLFMSCIDSIAHVEYGYDKKPSERAVFSRWLDAYVDLKPIGVTADELWEVRNGMLHMSNLDSNKVLKKKARRISISIGSVPEEAQGVGDIYYFNLHQFYLAVCEGIGKWLQTYADDYNKFLIFIERWDRTISDSRMALYDPGR</sequence>
<accession>J2F741</accession>
<proteinExistence type="predicted"/>
<reference evidence="1" key="1">
    <citation type="journal article" date="2012" name="PLoS Genet.">
        <title>Comparative Genomics of Plant-Associated Pseudomonas spp.: Insights into Diversity and Inheritance of Traits Involved in Multitrophic Interactions.</title>
        <authorList>
            <person name="Loper J.E."/>
            <person name="Hassan K.A."/>
            <person name="Mavrodi D.V."/>
            <person name="Davis E.W.II."/>
            <person name="Lim C.K."/>
            <person name="Shaffer B.T."/>
            <person name="Elbourne L.D."/>
            <person name="Stockwell V.O."/>
            <person name="Hartney S.L."/>
            <person name="Breakwell K."/>
            <person name="Henkels M.D."/>
            <person name="Tetu S.G."/>
            <person name="Rangel L.I."/>
            <person name="Kidarsa T.A."/>
            <person name="Wilson N.L."/>
            <person name="van de Mortel J.E."/>
            <person name="Song C."/>
            <person name="Blumhagen R."/>
            <person name="Radune D."/>
            <person name="Hostetler J.B."/>
            <person name="Brinkac L.M."/>
            <person name="Durkin A.S."/>
            <person name="Kluepfel D.A."/>
            <person name="Wechter W.P."/>
            <person name="Anderson A.J."/>
            <person name="Kim Y.C."/>
            <person name="Pierson L.S.III."/>
            <person name="Pierson E.A."/>
            <person name="Lindow S.E."/>
            <person name="Kobayashi D.Y."/>
            <person name="Raaijmakers J.M."/>
            <person name="Weller D.M."/>
            <person name="Thomashow L.S."/>
            <person name="Allen A.E."/>
            <person name="Paulsen I.T."/>
        </authorList>
    </citation>
    <scope>NUCLEOTIDE SEQUENCE [LARGE SCALE GENOMIC DNA]</scope>
    <source>
        <strain evidence="1">Q2-87</strain>
    </source>
</reference>
<evidence type="ECO:0000313" key="1">
    <source>
        <dbReference type="EMBL" id="EJL04938.1"/>
    </source>
</evidence>
<comment type="caution">
    <text evidence="1">The sequence shown here is derived from an EMBL/GenBank/DDBJ whole genome shotgun (WGS) entry which is preliminary data.</text>
</comment>
<dbReference type="Proteomes" id="UP000007289">
    <property type="component" value="Chromosome"/>
</dbReference>
<gene>
    <name evidence="1" type="ORF">PflQ2_4070</name>
</gene>
<dbReference type="AlphaFoldDB" id="J2F741"/>
<dbReference type="HOGENOM" id="CLU_908348_0_0_6"/>